<dbReference type="OrthoDB" id="3176171at2759"/>
<protein>
    <submittedName>
        <fullName evidence="5">Kinesin-like protein KLP2</fullName>
    </submittedName>
</protein>
<dbReference type="PANTHER" id="PTHR24115">
    <property type="entry name" value="KINESIN-RELATED"/>
    <property type="match status" value="1"/>
</dbReference>
<feature type="domain" description="Kinesin motor" evidence="4">
    <location>
        <begin position="1"/>
        <end position="135"/>
    </location>
</feature>
<name>A0A1Q9BYQ1_SYMMI</name>
<dbReference type="GO" id="GO:0016887">
    <property type="term" value="F:ATP hydrolysis activity"/>
    <property type="evidence" value="ECO:0007669"/>
    <property type="project" value="TreeGrafter"/>
</dbReference>
<dbReference type="Gene3D" id="3.40.850.10">
    <property type="entry name" value="Kinesin motor domain"/>
    <property type="match status" value="1"/>
</dbReference>
<evidence type="ECO:0000256" key="1">
    <source>
        <dbReference type="ARBA" id="ARBA00022741"/>
    </source>
</evidence>
<comment type="similarity">
    <text evidence="3">Belongs to the TRAFAC class myosin-kinesin ATPase superfamily. Kinesin family.</text>
</comment>
<evidence type="ECO:0000313" key="6">
    <source>
        <dbReference type="Proteomes" id="UP000186817"/>
    </source>
</evidence>
<accession>A0A1Q9BYQ1</accession>
<dbReference type="GO" id="GO:0003777">
    <property type="term" value="F:microtubule motor activity"/>
    <property type="evidence" value="ECO:0007669"/>
    <property type="project" value="InterPro"/>
</dbReference>
<organism evidence="5 6">
    <name type="scientific">Symbiodinium microadriaticum</name>
    <name type="common">Dinoflagellate</name>
    <name type="synonym">Zooxanthella microadriatica</name>
    <dbReference type="NCBI Taxonomy" id="2951"/>
    <lineage>
        <taxon>Eukaryota</taxon>
        <taxon>Sar</taxon>
        <taxon>Alveolata</taxon>
        <taxon>Dinophyceae</taxon>
        <taxon>Suessiales</taxon>
        <taxon>Symbiodiniaceae</taxon>
        <taxon>Symbiodinium</taxon>
    </lineage>
</organism>
<keyword evidence="1" id="KW-0547">Nucleotide-binding</keyword>
<keyword evidence="2" id="KW-0067">ATP-binding</keyword>
<dbReference type="PROSITE" id="PS00411">
    <property type="entry name" value="KINESIN_MOTOR_1"/>
    <property type="match status" value="1"/>
</dbReference>
<dbReference type="GO" id="GO:0005871">
    <property type="term" value="C:kinesin complex"/>
    <property type="evidence" value="ECO:0007669"/>
    <property type="project" value="TreeGrafter"/>
</dbReference>
<comment type="caution">
    <text evidence="3">Lacks conserved residue(s) required for the propagation of feature annotation.</text>
</comment>
<comment type="caution">
    <text evidence="5">The sequence shown here is derived from an EMBL/GenBank/DDBJ whole genome shotgun (WGS) entry which is preliminary data.</text>
</comment>
<dbReference type="InterPro" id="IPR027640">
    <property type="entry name" value="Kinesin-like_fam"/>
</dbReference>
<dbReference type="GO" id="GO:0008017">
    <property type="term" value="F:microtubule binding"/>
    <property type="evidence" value="ECO:0007669"/>
    <property type="project" value="InterPro"/>
</dbReference>
<evidence type="ECO:0000256" key="2">
    <source>
        <dbReference type="ARBA" id="ARBA00022840"/>
    </source>
</evidence>
<reference evidence="5 6" key="1">
    <citation type="submission" date="2016-02" db="EMBL/GenBank/DDBJ databases">
        <title>Genome analysis of coral dinoflagellate symbionts highlights evolutionary adaptations to a symbiotic lifestyle.</title>
        <authorList>
            <person name="Aranda M."/>
            <person name="Li Y."/>
            <person name="Liew Y.J."/>
            <person name="Baumgarten S."/>
            <person name="Simakov O."/>
            <person name="Wilson M."/>
            <person name="Piel J."/>
            <person name="Ashoor H."/>
            <person name="Bougouffa S."/>
            <person name="Bajic V.B."/>
            <person name="Ryu T."/>
            <person name="Ravasi T."/>
            <person name="Bayer T."/>
            <person name="Micklem G."/>
            <person name="Kim H."/>
            <person name="Bhak J."/>
            <person name="Lajeunesse T.C."/>
            <person name="Voolstra C.R."/>
        </authorList>
    </citation>
    <scope>NUCLEOTIDE SEQUENCE [LARGE SCALE GENOMIC DNA]</scope>
    <source>
        <strain evidence="5 6">CCMP2467</strain>
    </source>
</reference>
<dbReference type="GO" id="GO:0007018">
    <property type="term" value="P:microtubule-based movement"/>
    <property type="evidence" value="ECO:0007669"/>
    <property type="project" value="InterPro"/>
</dbReference>
<dbReference type="InterPro" id="IPR001752">
    <property type="entry name" value="Kinesin_motor_dom"/>
</dbReference>
<evidence type="ECO:0000313" key="5">
    <source>
        <dbReference type="EMBL" id="OLP75814.1"/>
    </source>
</evidence>
<dbReference type="SUPFAM" id="SSF52540">
    <property type="entry name" value="P-loop containing nucleoside triphosphate hydrolases"/>
    <property type="match status" value="1"/>
</dbReference>
<dbReference type="GO" id="GO:0005874">
    <property type="term" value="C:microtubule"/>
    <property type="evidence" value="ECO:0007669"/>
    <property type="project" value="TreeGrafter"/>
</dbReference>
<dbReference type="Pfam" id="PF00225">
    <property type="entry name" value="Kinesin"/>
    <property type="match status" value="1"/>
</dbReference>
<dbReference type="EMBL" id="LSRX01002261">
    <property type="protein sequence ID" value="OLP75814.1"/>
    <property type="molecule type" value="Genomic_DNA"/>
</dbReference>
<evidence type="ECO:0000259" key="4">
    <source>
        <dbReference type="PROSITE" id="PS50067"/>
    </source>
</evidence>
<dbReference type="InterPro" id="IPR027417">
    <property type="entry name" value="P-loop_NTPase"/>
</dbReference>
<gene>
    <name evidence="5" type="ORF">AK812_SmicGene44327</name>
</gene>
<dbReference type="Proteomes" id="UP000186817">
    <property type="component" value="Unassembled WGS sequence"/>
</dbReference>
<dbReference type="InterPro" id="IPR019821">
    <property type="entry name" value="Kinesin_motor_CS"/>
</dbReference>
<dbReference type="PROSITE" id="PS50067">
    <property type="entry name" value="KINESIN_MOTOR_2"/>
    <property type="match status" value="1"/>
</dbReference>
<dbReference type="AlphaFoldDB" id="A0A1Q9BYQ1"/>
<sequence length="135" mass="15200">MLDELRQGKLHLVDLAGSECAKKGGFIYPEDTSQAARLLAGQEEEREFRAQRRSINQSLLTLGRVITALRESVRLSTDDEQLRYHYEGPLNRANRAPVGCRIEIRNCPELMESAVQHILEIRLDNGITGWGNLAA</sequence>
<dbReference type="GO" id="GO:0005524">
    <property type="term" value="F:ATP binding"/>
    <property type="evidence" value="ECO:0007669"/>
    <property type="project" value="UniProtKB-KW"/>
</dbReference>
<dbReference type="InterPro" id="IPR036961">
    <property type="entry name" value="Kinesin_motor_dom_sf"/>
</dbReference>
<evidence type="ECO:0000256" key="3">
    <source>
        <dbReference type="PROSITE-ProRule" id="PRU00283"/>
    </source>
</evidence>
<proteinExistence type="inferred from homology"/>
<keyword evidence="6" id="KW-1185">Reference proteome</keyword>